<dbReference type="GO" id="GO:0022857">
    <property type="term" value="F:transmembrane transporter activity"/>
    <property type="evidence" value="ECO:0007669"/>
    <property type="project" value="InterPro"/>
</dbReference>
<evidence type="ECO:0000256" key="2">
    <source>
        <dbReference type="SAM" id="MobiDB-lite"/>
    </source>
</evidence>
<organism evidence="4 5">
    <name type="scientific">Blyttiomyces helicus</name>
    <dbReference type="NCBI Taxonomy" id="388810"/>
    <lineage>
        <taxon>Eukaryota</taxon>
        <taxon>Fungi</taxon>
        <taxon>Fungi incertae sedis</taxon>
        <taxon>Chytridiomycota</taxon>
        <taxon>Chytridiomycota incertae sedis</taxon>
        <taxon>Chytridiomycetes</taxon>
        <taxon>Chytridiomycetes incertae sedis</taxon>
        <taxon>Blyttiomyces</taxon>
    </lineage>
</organism>
<protein>
    <recommendedName>
        <fullName evidence="3">Threonine/serine exporter-like N-terminal domain-containing protein</fullName>
    </recommendedName>
</protein>
<sequence>MAQVAAGLGHDAQFAVFPNYSLTSFRKGGKEEGAHAGLQTIFFSTETGIDMYRLQLVDELARRVASYAAPAPPVLLPRRRWAPNPAPPRRGVRGALIRAATMNAMLDTLPGAGPGPGWGGRDEEAGSCGGAAGAGVVEGSVDEYGGVARRRRGRRQSVRFASALGSDANAGPAMDSDSDPDEASTAAVTDPLLPPTSTLQDQILALATHGHRLTSFSPPPSPAPLTPPSAPPVHQTLFEVIAVEDAGKRLTQIVTLPPLYPTWARHLLSGVAAGAGAGLFFDGGWADCGVSFVLGAALGVLGEICQGKQTLSKMYEFLGAVLVSCVTRTLMHFDVPLCYTATTLAAIMVDLVQGVTITLAMVELATKNIVSGTTRLAYGLAVTGII</sequence>
<keyword evidence="5" id="KW-1185">Reference proteome</keyword>
<comment type="similarity">
    <text evidence="1">Belongs to the ThrE exporter (TC 2.A.79) family.</text>
</comment>
<evidence type="ECO:0000256" key="1">
    <source>
        <dbReference type="ARBA" id="ARBA00034125"/>
    </source>
</evidence>
<dbReference type="PANTHER" id="PTHR31082">
    <property type="entry name" value="PHEROMONE-REGULATED MEMBRANE PROTEIN 10"/>
    <property type="match status" value="1"/>
</dbReference>
<feature type="region of interest" description="Disordered" evidence="2">
    <location>
        <begin position="111"/>
        <end position="135"/>
    </location>
</feature>
<dbReference type="Pfam" id="PF06738">
    <property type="entry name" value="ThrE"/>
    <property type="match status" value="1"/>
</dbReference>
<dbReference type="Proteomes" id="UP000269721">
    <property type="component" value="Unassembled WGS sequence"/>
</dbReference>
<reference evidence="5" key="1">
    <citation type="journal article" date="2018" name="Nat. Microbiol.">
        <title>Leveraging single-cell genomics to expand the fungal tree of life.</title>
        <authorList>
            <person name="Ahrendt S.R."/>
            <person name="Quandt C.A."/>
            <person name="Ciobanu D."/>
            <person name="Clum A."/>
            <person name="Salamov A."/>
            <person name="Andreopoulos B."/>
            <person name="Cheng J.F."/>
            <person name="Woyke T."/>
            <person name="Pelin A."/>
            <person name="Henrissat B."/>
            <person name="Reynolds N.K."/>
            <person name="Benny G.L."/>
            <person name="Smith M.E."/>
            <person name="James T.Y."/>
            <person name="Grigoriev I.V."/>
        </authorList>
    </citation>
    <scope>NUCLEOTIDE SEQUENCE [LARGE SCALE GENOMIC DNA]</scope>
</reference>
<evidence type="ECO:0000259" key="3">
    <source>
        <dbReference type="Pfam" id="PF06738"/>
    </source>
</evidence>
<dbReference type="PANTHER" id="PTHR31082:SF4">
    <property type="entry name" value="PHEROMONE-REGULATED MEMBRANE PROTEIN 10"/>
    <property type="match status" value="1"/>
</dbReference>
<name>A0A4P9W5H4_9FUNG</name>
<dbReference type="EMBL" id="KZ998097">
    <property type="protein sequence ID" value="RKO86555.1"/>
    <property type="molecule type" value="Genomic_DNA"/>
</dbReference>
<feature type="region of interest" description="Disordered" evidence="2">
    <location>
        <begin position="162"/>
        <end position="194"/>
    </location>
</feature>
<dbReference type="InterPro" id="IPR051361">
    <property type="entry name" value="ThrE/Ser_Exporter"/>
</dbReference>
<feature type="domain" description="Threonine/serine exporter-like N-terminal" evidence="3">
    <location>
        <begin position="240"/>
        <end position="385"/>
    </location>
</feature>
<dbReference type="AlphaFoldDB" id="A0A4P9W5H4"/>
<gene>
    <name evidence="4" type="ORF">BDK51DRAFT_30110</name>
</gene>
<dbReference type="OrthoDB" id="413008at2759"/>
<feature type="non-terminal residue" evidence="4">
    <location>
        <position position="386"/>
    </location>
</feature>
<dbReference type="InterPro" id="IPR010619">
    <property type="entry name" value="ThrE-like_N"/>
</dbReference>
<accession>A0A4P9W5H4</accession>
<evidence type="ECO:0000313" key="5">
    <source>
        <dbReference type="Proteomes" id="UP000269721"/>
    </source>
</evidence>
<proteinExistence type="inferred from homology"/>
<evidence type="ECO:0000313" key="4">
    <source>
        <dbReference type="EMBL" id="RKO86555.1"/>
    </source>
</evidence>